<dbReference type="GO" id="GO:0051028">
    <property type="term" value="P:mRNA transport"/>
    <property type="evidence" value="ECO:0007669"/>
    <property type="project" value="UniProtKB-KW"/>
</dbReference>
<comment type="function">
    <text evidence="12">ATP-dependent RNA helicase associated with the nuclear pore complex and essential for mRNA export from the nucleus. May participate in a terminal step of mRNA export through the removal of proteins that accompany mRNA through the nucleopore complex. May also be involved in early transcription.</text>
</comment>
<accession>A0A9P4J7T4</accession>
<feature type="domain" description="DEAD-box RNA helicase Q" evidence="21">
    <location>
        <begin position="82"/>
        <end position="110"/>
    </location>
</feature>
<dbReference type="PROSITE" id="PS00039">
    <property type="entry name" value="DEAD_ATP_HELICASE"/>
    <property type="match status" value="1"/>
</dbReference>
<keyword evidence="7" id="KW-0813">Transport</keyword>
<dbReference type="FunFam" id="3.40.50.300:FF:000849">
    <property type="entry name" value="ATP-dependent RNA helicase DBP5"/>
    <property type="match status" value="1"/>
</dbReference>
<dbReference type="AlphaFoldDB" id="A0A9P4J7T4"/>
<feature type="short sequence motif" description="Q motif" evidence="16">
    <location>
        <begin position="82"/>
        <end position="110"/>
    </location>
</feature>
<reference evidence="22" key="1">
    <citation type="journal article" date="2020" name="Stud. Mycol.">
        <title>101 Dothideomycetes genomes: a test case for predicting lifestyles and emergence of pathogens.</title>
        <authorList>
            <person name="Haridas S."/>
            <person name="Albert R."/>
            <person name="Binder M."/>
            <person name="Bloem J."/>
            <person name="Labutti K."/>
            <person name="Salamov A."/>
            <person name="Andreopoulos B."/>
            <person name="Baker S."/>
            <person name="Barry K."/>
            <person name="Bills G."/>
            <person name="Bluhm B."/>
            <person name="Cannon C."/>
            <person name="Castanera R."/>
            <person name="Culley D."/>
            <person name="Daum C."/>
            <person name="Ezra D."/>
            <person name="Gonzalez J."/>
            <person name="Henrissat B."/>
            <person name="Kuo A."/>
            <person name="Liang C."/>
            <person name="Lipzen A."/>
            <person name="Lutzoni F."/>
            <person name="Magnuson J."/>
            <person name="Mondo S."/>
            <person name="Nolan M."/>
            <person name="Ohm R."/>
            <person name="Pangilinan J."/>
            <person name="Park H.-J."/>
            <person name="Ramirez L."/>
            <person name="Alfaro M."/>
            <person name="Sun H."/>
            <person name="Tritt A."/>
            <person name="Yoshinaga Y."/>
            <person name="Zwiers L.-H."/>
            <person name="Turgeon B."/>
            <person name="Goodwin S."/>
            <person name="Spatafora J."/>
            <person name="Crous P."/>
            <person name="Grigoriev I."/>
        </authorList>
    </citation>
    <scope>NUCLEOTIDE SEQUENCE</scope>
    <source>
        <strain evidence="22">CBS 260.36</strain>
    </source>
</reference>
<evidence type="ECO:0000256" key="15">
    <source>
        <dbReference type="ARBA" id="ARBA00047984"/>
    </source>
</evidence>
<dbReference type="InterPro" id="IPR001650">
    <property type="entry name" value="Helicase_C-like"/>
</dbReference>
<feature type="domain" description="Helicase ATP-binding" evidence="19">
    <location>
        <begin position="115"/>
        <end position="283"/>
    </location>
</feature>
<dbReference type="GO" id="GO:0005524">
    <property type="term" value="F:ATP binding"/>
    <property type="evidence" value="ECO:0007669"/>
    <property type="project" value="UniProtKB-KW"/>
</dbReference>
<dbReference type="GO" id="GO:0005643">
    <property type="term" value="C:nuclear pore"/>
    <property type="evidence" value="ECO:0007669"/>
    <property type="project" value="UniProtKB-SubCell"/>
</dbReference>
<evidence type="ECO:0000313" key="22">
    <source>
        <dbReference type="EMBL" id="KAF2154023.1"/>
    </source>
</evidence>
<dbReference type="CDD" id="cd17963">
    <property type="entry name" value="DEADc_DDX19_DDX25"/>
    <property type="match status" value="1"/>
</dbReference>
<evidence type="ECO:0000256" key="10">
    <source>
        <dbReference type="ARBA" id="ARBA00023010"/>
    </source>
</evidence>
<evidence type="ECO:0000259" key="19">
    <source>
        <dbReference type="PROSITE" id="PS51192"/>
    </source>
</evidence>
<keyword evidence="23" id="KW-1185">Reference proteome</keyword>
<evidence type="ECO:0000256" key="5">
    <source>
        <dbReference type="ARBA" id="ARBA00022801"/>
    </source>
</evidence>
<comment type="subunit">
    <text evidence="14">Associates with the nuclear pore complex.</text>
</comment>
<dbReference type="InterPro" id="IPR014001">
    <property type="entry name" value="Helicase_ATP-bd"/>
</dbReference>
<dbReference type="SUPFAM" id="SSF52540">
    <property type="entry name" value="P-loop containing nucleoside triphosphate hydrolases"/>
    <property type="match status" value="1"/>
</dbReference>
<dbReference type="Pfam" id="PF00270">
    <property type="entry name" value="DEAD"/>
    <property type="match status" value="1"/>
</dbReference>
<dbReference type="PROSITE" id="PS51195">
    <property type="entry name" value="Q_MOTIF"/>
    <property type="match status" value="1"/>
</dbReference>
<dbReference type="Proteomes" id="UP000799439">
    <property type="component" value="Unassembled WGS sequence"/>
</dbReference>
<name>A0A9P4J7T4_9PEZI</name>
<dbReference type="GO" id="GO:0031965">
    <property type="term" value="C:nuclear membrane"/>
    <property type="evidence" value="ECO:0007669"/>
    <property type="project" value="UniProtKB-SubCell"/>
</dbReference>
<organism evidence="22 23">
    <name type="scientific">Myriangium duriaei CBS 260.36</name>
    <dbReference type="NCBI Taxonomy" id="1168546"/>
    <lineage>
        <taxon>Eukaryota</taxon>
        <taxon>Fungi</taxon>
        <taxon>Dikarya</taxon>
        <taxon>Ascomycota</taxon>
        <taxon>Pezizomycotina</taxon>
        <taxon>Dothideomycetes</taxon>
        <taxon>Dothideomycetidae</taxon>
        <taxon>Myriangiales</taxon>
        <taxon>Myriangiaceae</taxon>
        <taxon>Myriangium</taxon>
    </lineage>
</organism>
<evidence type="ECO:0000256" key="9">
    <source>
        <dbReference type="ARBA" id="ARBA00022884"/>
    </source>
</evidence>
<dbReference type="OrthoDB" id="10265785at2759"/>
<dbReference type="GO" id="GO:0016787">
    <property type="term" value="F:hydrolase activity"/>
    <property type="evidence" value="ECO:0007669"/>
    <property type="project" value="UniProtKB-KW"/>
</dbReference>
<dbReference type="GO" id="GO:0003724">
    <property type="term" value="F:RNA helicase activity"/>
    <property type="evidence" value="ECO:0007669"/>
    <property type="project" value="UniProtKB-EC"/>
</dbReference>
<keyword evidence="9" id="KW-0694">RNA-binding</keyword>
<evidence type="ECO:0000256" key="13">
    <source>
        <dbReference type="ARBA" id="ARBA00038143"/>
    </source>
</evidence>
<evidence type="ECO:0000313" key="23">
    <source>
        <dbReference type="Proteomes" id="UP000799439"/>
    </source>
</evidence>
<dbReference type="InterPro" id="IPR027417">
    <property type="entry name" value="P-loop_NTPase"/>
</dbReference>
<dbReference type="PANTHER" id="PTHR47958">
    <property type="entry name" value="ATP-DEPENDENT RNA HELICASE DBP3"/>
    <property type="match status" value="1"/>
</dbReference>
<keyword evidence="4 17" id="KW-0547">Nucleotide-binding</keyword>
<evidence type="ECO:0000256" key="6">
    <source>
        <dbReference type="ARBA" id="ARBA00022806"/>
    </source>
</evidence>
<dbReference type="PROSITE" id="PS51194">
    <property type="entry name" value="HELICASE_CTER"/>
    <property type="match status" value="1"/>
</dbReference>
<evidence type="ECO:0000256" key="16">
    <source>
        <dbReference type="PROSITE-ProRule" id="PRU00552"/>
    </source>
</evidence>
<dbReference type="EC" id="3.6.4.13" evidence="3"/>
<dbReference type="InterPro" id="IPR014014">
    <property type="entry name" value="RNA_helicase_DEAD_Q_motif"/>
</dbReference>
<dbReference type="SMART" id="SM00487">
    <property type="entry name" value="DEXDc"/>
    <property type="match status" value="1"/>
</dbReference>
<evidence type="ECO:0000256" key="11">
    <source>
        <dbReference type="ARBA" id="ARBA00023132"/>
    </source>
</evidence>
<dbReference type="InterPro" id="IPR011545">
    <property type="entry name" value="DEAD/DEAH_box_helicase_dom"/>
</dbReference>
<dbReference type="GO" id="GO:0015031">
    <property type="term" value="P:protein transport"/>
    <property type="evidence" value="ECO:0007669"/>
    <property type="project" value="UniProtKB-KW"/>
</dbReference>
<gene>
    <name evidence="22" type="ORF">K461DRAFT_285571</name>
</gene>
<evidence type="ECO:0000256" key="18">
    <source>
        <dbReference type="SAM" id="MobiDB-lite"/>
    </source>
</evidence>
<comment type="caution">
    <text evidence="22">The sequence shown here is derived from an EMBL/GenBank/DDBJ whole genome shotgun (WGS) entry which is preliminary data.</text>
</comment>
<dbReference type="SMART" id="SM00490">
    <property type="entry name" value="HELICc"/>
    <property type="match status" value="1"/>
</dbReference>
<keyword evidence="7" id="KW-0509">mRNA transport</keyword>
<proteinExistence type="inferred from homology"/>
<feature type="domain" description="Helicase C-terminal" evidence="20">
    <location>
        <begin position="311"/>
        <end position="460"/>
    </location>
</feature>
<dbReference type="Gene3D" id="3.40.50.300">
    <property type="entry name" value="P-loop containing nucleotide triphosphate hydrolases"/>
    <property type="match status" value="2"/>
</dbReference>
<keyword evidence="10" id="KW-0811">Translocation</keyword>
<keyword evidence="11" id="KW-0653">Protein transport</keyword>
<feature type="region of interest" description="Disordered" evidence="18">
    <location>
        <begin position="1"/>
        <end position="41"/>
    </location>
</feature>
<keyword evidence="11" id="KW-0906">Nuclear pore complex</keyword>
<keyword evidence="11" id="KW-0539">Nucleus</keyword>
<evidence type="ECO:0000259" key="21">
    <source>
        <dbReference type="PROSITE" id="PS51195"/>
    </source>
</evidence>
<comment type="subcellular location">
    <subcellularLocation>
        <location evidence="1">Nucleus membrane</location>
        <topology evidence="1">Peripheral membrane protein</topology>
        <orientation evidence="1">Cytoplasmic side</orientation>
    </subcellularLocation>
    <subcellularLocation>
        <location evidence="2">Nucleus</location>
        <location evidence="2">Nuclear pore complex</location>
    </subcellularLocation>
</comment>
<keyword evidence="6 17" id="KW-0347">Helicase</keyword>
<sequence length="486" mass="53017">MSAEGAPTKSLGDRMEFPAGQPQPPVDWADDAEAQPAAQNQQVDGAGELQMGSSGLLEPEFDVNVKLNDLQADPNNPLFSVKNFSDLNLPEQLNKGIASLNFNKPSKIQERALPLLLANPAQNLIGQSQSGTGKTAAFVLNILARVDVNTPKVQALVLAPSRELARQILGVVQIMGQFMEGLRTWQAVPDQSQRGKVVEGHVVVGTPGTVTDLIRRRQLEPSAMRVLVLDEADNMLDQQGLGDQCKRVKGLLPQTVQTVLFSATFPDKVLGFATQFAPNANVITLQRNELTVSGIKQMYLDVSSHEDKYAALVKFYGLMTIASSIIFVRTKATAEQLEQRMSSEGHQVVSLTGNLEGTARDQVIDLFREGKAKVLITTNVLARGIDVQSVTMVINYDVPDLPGGQPDAETFLHRVGRTGRFGKVGVALTLVHDRRSWSLFQQICQQLQIQPTKLETDDWDDVERVVKQIIKSSRNVAPPGADLSMG</sequence>
<keyword evidence="8 17" id="KW-0067">ATP-binding</keyword>
<evidence type="ECO:0000256" key="1">
    <source>
        <dbReference type="ARBA" id="ARBA00004335"/>
    </source>
</evidence>
<evidence type="ECO:0000256" key="2">
    <source>
        <dbReference type="ARBA" id="ARBA00004567"/>
    </source>
</evidence>
<evidence type="ECO:0000256" key="12">
    <source>
        <dbReference type="ARBA" id="ARBA00037213"/>
    </source>
</evidence>
<comment type="similarity">
    <text evidence="13">Belongs to the DEAD box helicase family. DDX19/DBP5 subfamily.</text>
</comment>
<evidence type="ECO:0000256" key="7">
    <source>
        <dbReference type="ARBA" id="ARBA00022816"/>
    </source>
</evidence>
<protein>
    <recommendedName>
        <fullName evidence="3">RNA helicase</fullName>
        <ecNumber evidence="3">3.6.4.13</ecNumber>
    </recommendedName>
</protein>
<dbReference type="InterPro" id="IPR000629">
    <property type="entry name" value="RNA-helicase_DEAD-box_CS"/>
</dbReference>
<dbReference type="Pfam" id="PF00271">
    <property type="entry name" value="Helicase_C"/>
    <property type="match status" value="1"/>
</dbReference>
<evidence type="ECO:0000256" key="17">
    <source>
        <dbReference type="RuleBase" id="RU000492"/>
    </source>
</evidence>
<evidence type="ECO:0000256" key="14">
    <source>
        <dbReference type="ARBA" id="ARBA00038750"/>
    </source>
</evidence>
<dbReference type="PROSITE" id="PS51192">
    <property type="entry name" value="HELICASE_ATP_BIND_1"/>
    <property type="match status" value="1"/>
</dbReference>
<dbReference type="EMBL" id="ML996084">
    <property type="protein sequence ID" value="KAF2154023.1"/>
    <property type="molecule type" value="Genomic_DNA"/>
</dbReference>
<comment type="catalytic activity">
    <reaction evidence="15">
        <text>ATP + H2O = ADP + phosphate + H(+)</text>
        <dbReference type="Rhea" id="RHEA:13065"/>
        <dbReference type="ChEBI" id="CHEBI:15377"/>
        <dbReference type="ChEBI" id="CHEBI:15378"/>
        <dbReference type="ChEBI" id="CHEBI:30616"/>
        <dbReference type="ChEBI" id="CHEBI:43474"/>
        <dbReference type="ChEBI" id="CHEBI:456216"/>
        <dbReference type="EC" id="3.6.4.13"/>
    </reaction>
</comment>
<dbReference type="CDD" id="cd18787">
    <property type="entry name" value="SF2_C_DEAD"/>
    <property type="match status" value="1"/>
</dbReference>
<dbReference type="GO" id="GO:0003723">
    <property type="term" value="F:RNA binding"/>
    <property type="evidence" value="ECO:0007669"/>
    <property type="project" value="UniProtKB-KW"/>
</dbReference>
<keyword evidence="5 17" id="KW-0378">Hydrolase</keyword>
<evidence type="ECO:0000256" key="4">
    <source>
        <dbReference type="ARBA" id="ARBA00022741"/>
    </source>
</evidence>
<evidence type="ECO:0000256" key="3">
    <source>
        <dbReference type="ARBA" id="ARBA00012552"/>
    </source>
</evidence>
<evidence type="ECO:0000259" key="20">
    <source>
        <dbReference type="PROSITE" id="PS51194"/>
    </source>
</evidence>
<evidence type="ECO:0000256" key="8">
    <source>
        <dbReference type="ARBA" id="ARBA00022840"/>
    </source>
</evidence>